<feature type="transmembrane region" description="Helical" evidence="7">
    <location>
        <begin position="477"/>
        <end position="497"/>
    </location>
</feature>
<dbReference type="HOGENOM" id="CLU_048074_0_0_4"/>
<evidence type="ECO:0000256" key="3">
    <source>
        <dbReference type="ARBA" id="ARBA00022475"/>
    </source>
</evidence>
<keyword evidence="3" id="KW-1003">Cell membrane</keyword>
<dbReference type="EMBL" id="CP000125">
    <property type="protein sequence ID" value="ABA53442.1"/>
    <property type="molecule type" value="Genomic_DNA"/>
</dbReference>
<feature type="transmembrane region" description="Helical" evidence="7">
    <location>
        <begin position="369"/>
        <end position="390"/>
    </location>
</feature>
<accession>Q3JH37</accession>
<evidence type="ECO:0000256" key="4">
    <source>
        <dbReference type="ARBA" id="ARBA00022692"/>
    </source>
</evidence>
<feature type="transmembrane region" description="Helical" evidence="7">
    <location>
        <begin position="503"/>
        <end position="526"/>
    </location>
</feature>
<feature type="transmembrane region" description="Helical" evidence="7">
    <location>
        <begin position="444"/>
        <end position="465"/>
    </location>
</feature>
<dbReference type="AlphaFoldDB" id="Q3JH37"/>
<feature type="transmembrane region" description="Helical" evidence="7">
    <location>
        <begin position="411"/>
        <end position="432"/>
    </location>
</feature>
<evidence type="ECO:0000256" key="2">
    <source>
        <dbReference type="ARBA" id="ARBA00007430"/>
    </source>
</evidence>
<comment type="similarity">
    <text evidence="2">Belongs to the polysaccharide synthase family.</text>
</comment>
<evidence type="ECO:0000256" key="6">
    <source>
        <dbReference type="ARBA" id="ARBA00023136"/>
    </source>
</evidence>
<protein>
    <submittedName>
        <fullName evidence="8">Putative membrane protein</fullName>
    </submittedName>
</protein>
<dbReference type="InterPro" id="IPR050833">
    <property type="entry name" value="Poly_Biosynth_Transport"/>
</dbReference>
<comment type="subcellular location">
    <subcellularLocation>
        <location evidence="1">Cell membrane</location>
        <topology evidence="1">Multi-pass membrane protein</topology>
    </subcellularLocation>
</comment>
<dbReference type="GO" id="GO:0005886">
    <property type="term" value="C:plasma membrane"/>
    <property type="evidence" value="ECO:0007669"/>
    <property type="project" value="UniProtKB-SubCell"/>
</dbReference>
<dbReference type="Proteomes" id="UP000002700">
    <property type="component" value="Chromosome II"/>
</dbReference>
<organism evidence="8 9">
    <name type="scientific">Burkholderia pseudomallei (strain 1710b)</name>
    <dbReference type="NCBI Taxonomy" id="320372"/>
    <lineage>
        <taxon>Bacteria</taxon>
        <taxon>Pseudomonadati</taxon>
        <taxon>Pseudomonadota</taxon>
        <taxon>Betaproteobacteria</taxon>
        <taxon>Burkholderiales</taxon>
        <taxon>Burkholderiaceae</taxon>
        <taxon>Burkholderia</taxon>
        <taxon>pseudomallei group</taxon>
    </lineage>
</organism>
<evidence type="ECO:0000313" key="8">
    <source>
        <dbReference type="EMBL" id="ABA53442.1"/>
    </source>
</evidence>
<evidence type="ECO:0000256" key="1">
    <source>
        <dbReference type="ARBA" id="ARBA00004651"/>
    </source>
</evidence>
<feature type="transmembrane region" description="Helical" evidence="7">
    <location>
        <begin position="105"/>
        <end position="127"/>
    </location>
</feature>
<dbReference type="KEGG" id="bpm:BURPS1710b_A1965"/>
<dbReference type="EnsemblBacteria" id="ABA53442">
    <property type="protein sequence ID" value="ABA53442"/>
    <property type="gene ID" value="BURPS1710b_A1965"/>
</dbReference>
<keyword evidence="6 7" id="KW-0472">Membrane</keyword>
<name>Q3JH37_BURP1</name>
<keyword evidence="5 7" id="KW-1133">Transmembrane helix</keyword>
<feature type="transmembrane region" description="Helical" evidence="7">
    <location>
        <begin position="262"/>
        <end position="279"/>
    </location>
</feature>
<sequence length="535" mass="57420">MIDDALPSRGSPGPRASAARAGAACRARAVGRRAGDARVWRCAVRPRRRPPIVRRGGRDRYDRYDRRSPAAVGPRRRPLRAAPAMKAFAAALGRLWHLGGIDLPVAVTLLARTWAIASGLVTVLLIARCLSPELQGYYYTFNSLVAMQIFAELGMNTVLVQCISHEMAELRIVGGRIAGERRTKARLKSLLTFGVAWCGGAACVFVAILLPGGWLFFGASAQHASDIALAWGLFVVLTGVMLVLNGLLAFLEGCGQIGQVAAVRLAQAIGSSLGIWALLGARAQLLSFAGGLAIGCLIAAAALLARYRRLIVDLLRVNDAAGAVRWRTEIWPLQWRIAVSWASGYLIFNLFNPLLFATHGAVAAGRFGMSLQIVTALNSVGMAWITTKVPQFCRLIARRQRARLDELFRTTLRQSLFFLAAGGVLAVLFAALARPYAPWLGNRLVPVALFAALCVVCLANHVVFAEAAYLRAHKQEPFMIVSVANGLATALAAWALIPRWGAQGAVLAYAIGSVGVGFVGGTFVFVRKRAEFSAS</sequence>
<evidence type="ECO:0000256" key="5">
    <source>
        <dbReference type="ARBA" id="ARBA00022989"/>
    </source>
</evidence>
<dbReference type="PANTHER" id="PTHR30250">
    <property type="entry name" value="PST FAMILY PREDICTED COLANIC ACID TRANSPORTER"/>
    <property type="match status" value="1"/>
</dbReference>
<reference evidence="8 9" key="1">
    <citation type="submission" date="2005-09" db="EMBL/GenBank/DDBJ databases">
        <authorList>
            <person name="Woods D.E."/>
            <person name="Nierman W.C."/>
        </authorList>
    </citation>
    <scope>NUCLEOTIDE SEQUENCE [LARGE SCALE GENOMIC DNA]</scope>
    <source>
        <strain evidence="8 9">1710b</strain>
    </source>
</reference>
<feature type="transmembrane region" description="Helical" evidence="7">
    <location>
        <begin position="229"/>
        <end position="250"/>
    </location>
</feature>
<feature type="transmembrane region" description="Helical" evidence="7">
    <location>
        <begin position="285"/>
        <end position="305"/>
    </location>
</feature>
<keyword evidence="4 7" id="KW-0812">Transmembrane</keyword>
<evidence type="ECO:0000313" key="9">
    <source>
        <dbReference type="Proteomes" id="UP000002700"/>
    </source>
</evidence>
<proteinExistence type="inferred from homology"/>
<feature type="transmembrane region" description="Helical" evidence="7">
    <location>
        <begin position="190"/>
        <end position="217"/>
    </location>
</feature>
<evidence type="ECO:0000256" key="7">
    <source>
        <dbReference type="SAM" id="Phobius"/>
    </source>
</evidence>
<feature type="transmembrane region" description="Helical" evidence="7">
    <location>
        <begin position="335"/>
        <end position="357"/>
    </location>
</feature>
<gene>
    <name evidence="8" type="ordered locus">BURPS1710b_A1965</name>
</gene>
<dbReference type="PANTHER" id="PTHR30250:SF10">
    <property type="entry name" value="LIPOPOLYSACCHARIDE BIOSYNTHESIS PROTEIN WZXC"/>
    <property type="match status" value="1"/>
</dbReference>